<dbReference type="PROSITE" id="PS51959">
    <property type="entry name" value="ENDOU"/>
    <property type="match status" value="1"/>
</dbReference>
<dbReference type="GO" id="GO:0004521">
    <property type="term" value="F:RNA endonuclease activity"/>
    <property type="evidence" value="ECO:0007669"/>
    <property type="project" value="UniProtKB-UniRule"/>
</dbReference>
<comment type="cofactor">
    <cofactor evidence="1 11">
        <name>Mn(2+)</name>
        <dbReference type="ChEBI" id="CHEBI:29035"/>
    </cofactor>
</comment>
<comment type="catalytic activity">
    <reaction evidence="11">
        <text>ribonucleotidyl-uridine-RNA = a 5'-end dephospho-uridine-RNA + a 3'-end 2',3'-cyclophospho-ribonucleotide-RNA</text>
        <dbReference type="Rhea" id="RHEA:67792"/>
        <dbReference type="Rhea" id="RHEA-COMP:10464"/>
        <dbReference type="Rhea" id="RHEA-COMP:17354"/>
        <dbReference type="Rhea" id="RHEA-COMP:17356"/>
        <dbReference type="ChEBI" id="CHEBI:83064"/>
        <dbReference type="ChEBI" id="CHEBI:173117"/>
        <dbReference type="ChEBI" id="CHEBI:173224"/>
    </reaction>
</comment>
<feature type="domain" description="EndoU" evidence="12">
    <location>
        <begin position="7"/>
        <end position="278"/>
    </location>
</feature>
<comment type="similarity">
    <text evidence="2 11">Belongs to the ENDOU family.</text>
</comment>
<keyword evidence="14" id="KW-1185">Reference proteome</keyword>
<sequence>MASNFVPDPEMSEICSKLWDLDVNRCEPGVDYDIDLQGYVTSARFVRGDYARCNLFSWLDEDKVFERETYKAFKNLLNNYEVETGRPEEVTAEEQQENCRFIDLIVDTDVMREAHQYLVGKGKAPEDENAFKRLLYDIWFRLYKRSREDRHLDSSGFEHVFVGETRQQDVIGFHNWLQFYLQEKRGHIDYRGYFRRGTANEDSPRLITLQFVWKDGQEKPIGSSFIGTSPEFEMALYTLVFLAGEHSKVPVLISDYEVEVVCYRHGRGIGTAYPNSMCD</sequence>
<gene>
    <name evidence="13" type="ORF">NP493_315g03068</name>
</gene>
<dbReference type="Pfam" id="PF09412">
    <property type="entry name" value="XendoU"/>
    <property type="match status" value="1"/>
</dbReference>
<organism evidence="13 14">
    <name type="scientific">Ridgeia piscesae</name>
    <name type="common">Tubeworm</name>
    <dbReference type="NCBI Taxonomy" id="27915"/>
    <lineage>
        <taxon>Eukaryota</taxon>
        <taxon>Metazoa</taxon>
        <taxon>Spiralia</taxon>
        <taxon>Lophotrochozoa</taxon>
        <taxon>Annelida</taxon>
        <taxon>Polychaeta</taxon>
        <taxon>Sedentaria</taxon>
        <taxon>Canalipalpata</taxon>
        <taxon>Sabellida</taxon>
        <taxon>Siboglinidae</taxon>
        <taxon>Ridgeia</taxon>
    </lineage>
</organism>
<evidence type="ECO:0000256" key="2">
    <source>
        <dbReference type="ARBA" id="ARBA00010168"/>
    </source>
</evidence>
<evidence type="ECO:0000256" key="4">
    <source>
        <dbReference type="ARBA" id="ARBA00022722"/>
    </source>
</evidence>
<keyword evidence="8 11" id="KW-0694">RNA-binding</keyword>
<keyword evidence="5 11" id="KW-0479">Metal-binding</keyword>
<dbReference type="GO" id="GO:0046872">
    <property type="term" value="F:metal ion binding"/>
    <property type="evidence" value="ECO:0007669"/>
    <property type="project" value="UniProtKB-UniRule"/>
</dbReference>
<keyword evidence="6 11" id="KW-0255">Endonuclease</keyword>
<dbReference type="Proteomes" id="UP001209878">
    <property type="component" value="Unassembled WGS sequence"/>
</dbReference>
<dbReference type="InterPro" id="IPR037227">
    <property type="entry name" value="EndoU-like"/>
</dbReference>
<keyword evidence="10" id="KW-0456">Lyase</keyword>
<comment type="caution">
    <text evidence="13">The sequence shown here is derived from an EMBL/GenBank/DDBJ whole genome shotgun (WGS) entry which is preliminary data.</text>
</comment>
<evidence type="ECO:0000256" key="11">
    <source>
        <dbReference type="RuleBase" id="RU367085"/>
    </source>
</evidence>
<dbReference type="GO" id="GO:0003723">
    <property type="term" value="F:RNA binding"/>
    <property type="evidence" value="ECO:0007669"/>
    <property type="project" value="UniProtKB-UniRule"/>
</dbReference>
<dbReference type="InterPro" id="IPR018998">
    <property type="entry name" value="EndoU_C"/>
</dbReference>
<evidence type="ECO:0000259" key="12">
    <source>
        <dbReference type="PROSITE" id="PS51959"/>
    </source>
</evidence>
<dbReference type="EC" id="4.6.1.-" evidence="11"/>
<dbReference type="SUPFAM" id="SSF142877">
    <property type="entry name" value="EndoU-like"/>
    <property type="match status" value="1"/>
</dbReference>
<accession>A0AAD9L4R8</accession>
<evidence type="ECO:0000256" key="7">
    <source>
        <dbReference type="ARBA" id="ARBA00022801"/>
    </source>
</evidence>
<comment type="subunit">
    <text evidence="3 11">Monomer.</text>
</comment>
<evidence type="ECO:0000256" key="9">
    <source>
        <dbReference type="ARBA" id="ARBA00023211"/>
    </source>
</evidence>
<reference evidence="13" key="1">
    <citation type="journal article" date="2023" name="Mol. Biol. Evol.">
        <title>Third-Generation Sequencing Reveals the Adaptive Role of the Epigenome in Three Deep-Sea Polychaetes.</title>
        <authorList>
            <person name="Perez M."/>
            <person name="Aroh O."/>
            <person name="Sun Y."/>
            <person name="Lan Y."/>
            <person name="Juniper S.K."/>
            <person name="Young C.R."/>
            <person name="Angers B."/>
            <person name="Qian P.Y."/>
        </authorList>
    </citation>
    <scope>NUCLEOTIDE SEQUENCE</scope>
    <source>
        <strain evidence="13">R07B-5</strain>
    </source>
</reference>
<evidence type="ECO:0000256" key="1">
    <source>
        <dbReference type="ARBA" id="ARBA00001936"/>
    </source>
</evidence>
<dbReference type="InterPro" id="IPR039787">
    <property type="entry name" value="ENDOU"/>
</dbReference>
<dbReference type="GO" id="GO:0016829">
    <property type="term" value="F:lyase activity"/>
    <property type="evidence" value="ECO:0007669"/>
    <property type="project" value="UniProtKB-KW"/>
</dbReference>
<evidence type="ECO:0000256" key="8">
    <source>
        <dbReference type="ARBA" id="ARBA00022884"/>
    </source>
</evidence>
<dbReference type="PANTHER" id="PTHR12439">
    <property type="entry name" value="PLACENTAL PROTEIN 11-RELATED"/>
    <property type="match status" value="1"/>
</dbReference>
<evidence type="ECO:0000256" key="3">
    <source>
        <dbReference type="ARBA" id="ARBA00011245"/>
    </source>
</evidence>
<keyword evidence="7 11" id="KW-0378">Hydrolase</keyword>
<protein>
    <recommendedName>
        <fullName evidence="11">Uridylate-specific endoribonuclease</fullName>
        <ecNumber evidence="11">4.6.1.-</ecNumber>
    </recommendedName>
</protein>
<dbReference type="AlphaFoldDB" id="A0AAD9L4R8"/>
<evidence type="ECO:0000256" key="6">
    <source>
        <dbReference type="ARBA" id="ARBA00022759"/>
    </source>
</evidence>
<proteinExistence type="inferred from homology"/>
<keyword evidence="9 11" id="KW-0464">Manganese</keyword>
<dbReference type="CDD" id="cd21159">
    <property type="entry name" value="XendoU"/>
    <property type="match status" value="1"/>
</dbReference>
<evidence type="ECO:0000256" key="10">
    <source>
        <dbReference type="ARBA" id="ARBA00023239"/>
    </source>
</evidence>
<dbReference type="GO" id="GO:0016787">
    <property type="term" value="F:hydrolase activity"/>
    <property type="evidence" value="ECO:0007669"/>
    <property type="project" value="UniProtKB-KW"/>
</dbReference>
<evidence type="ECO:0000256" key="5">
    <source>
        <dbReference type="ARBA" id="ARBA00022723"/>
    </source>
</evidence>
<keyword evidence="4 11" id="KW-0540">Nuclease</keyword>
<dbReference type="PANTHER" id="PTHR12439:SF11">
    <property type="entry name" value="URIDYLATE-SPECIFIC ENDORIBONUCLEASE"/>
    <property type="match status" value="1"/>
</dbReference>
<evidence type="ECO:0000313" key="13">
    <source>
        <dbReference type="EMBL" id="KAK2183334.1"/>
    </source>
</evidence>
<dbReference type="EMBL" id="JAODUO010000315">
    <property type="protein sequence ID" value="KAK2183334.1"/>
    <property type="molecule type" value="Genomic_DNA"/>
</dbReference>
<evidence type="ECO:0000313" key="14">
    <source>
        <dbReference type="Proteomes" id="UP001209878"/>
    </source>
</evidence>
<name>A0AAD9L4R8_RIDPI</name>